<dbReference type="AlphaFoldDB" id="A0A2P2QFE1"/>
<reference evidence="1" key="1">
    <citation type="submission" date="2018-02" db="EMBL/GenBank/DDBJ databases">
        <title>Rhizophora mucronata_Transcriptome.</title>
        <authorList>
            <person name="Meera S.P."/>
            <person name="Sreeshan A."/>
            <person name="Augustine A."/>
        </authorList>
    </citation>
    <scope>NUCLEOTIDE SEQUENCE</scope>
    <source>
        <tissue evidence="1">Leaf</tissue>
    </source>
</reference>
<accession>A0A2P2QFE1</accession>
<name>A0A2P2QFE1_RHIMU</name>
<evidence type="ECO:0000313" key="1">
    <source>
        <dbReference type="EMBL" id="MBX65645.1"/>
    </source>
</evidence>
<organism evidence="1">
    <name type="scientific">Rhizophora mucronata</name>
    <name type="common">Asiatic mangrove</name>
    <dbReference type="NCBI Taxonomy" id="61149"/>
    <lineage>
        <taxon>Eukaryota</taxon>
        <taxon>Viridiplantae</taxon>
        <taxon>Streptophyta</taxon>
        <taxon>Embryophyta</taxon>
        <taxon>Tracheophyta</taxon>
        <taxon>Spermatophyta</taxon>
        <taxon>Magnoliopsida</taxon>
        <taxon>eudicotyledons</taxon>
        <taxon>Gunneridae</taxon>
        <taxon>Pentapetalae</taxon>
        <taxon>rosids</taxon>
        <taxon>fabids</taxon>
        <taxon>Malpighiales</taxon>
        <taxon>Rhizophoraceae</taxon>
        <taxon>Rhizophora</taxon>
    </lineage>
</organism>
<dbReference type="EMBL" id="GGEC01085161">
    <property type="protein sequence ID" value="MBX65645.1"/>
    <property type="molecule type" value="Transcribed_RNA"/>
</dbReference>
<protein>
    <submittedName>
        <fullName evidence="1">Uncharacterized protein</fullName>
    </submittedName>
</protein>
<proteinExistence type="predicted"/>
<sequence length="34" mass="3943">MIKIKFSFVCKQNLFTMTHFRPRGMPLPNCNAGN</sequence>